<reference evidence="3" key="2">
    <citation type="journal article" date="2016" name="Sci. Rep.">
        <title>Dictyocaulus viviparus genome, variome and transcriptome elucidate lungworm biology and support future intervention.</title>
        <authorList>
            <person name="McNulty S.N."/>
            <person name="Strube C."/>
            <person name="Rosa B.A."/>
            <person name="Martin J.C."/>
            <person name="Tyagi R."/>
            <person name="Choi Y.J."/>
            <person name="Wang Q."/>
            <person name="Hallsworth Pepin K."/>
            <person name="Zhang X."/>
            <person name="Ozersky P."/>
            <person name="Wilson R.K."/>
            <person name="Sternberg P.W."/>
            <person name="Gasser R.B."/>
            <person name="Mitreva M."/>
        </authorList>
    </citation>
    <scope>NUCLEOTIDE SEQUENCE [LARGE SCALE GENOMIC DNA]</scope>
    <source>
        <strain evidence="3">HannoverDv2000</strain>
    </source>
</reference>
<proteinExistence type="predicted"/>
<evidence type="ECO:0000256" key="1">
    <source>
        <dbReference type="SAM" id="MobiDB-lite"/>
    </source>
</evidence>
<dbReference type="AlphaFoldDB" id="A0A0D8XEY6"/>
<evidence type="ECO:0000313" key="2">
    <source>
        <dbReference type="EMBL" id="KJH42239.1"/>
    </source>
</evidence>
<dbReference type="Proteomes" id="UP000053766">
    <property type="component" value="Unassembled WGS sequence"/>
</dbReference>
<evidence type="ECO:0000313" key="3">
    <source>
        <dbReference type="Proteomes" id="UP000053766"/>
    </source>
</evidence>
<protein>
    <submittedName>
        <fullName evidence="2">Uncharacterized protein</fullName>
    </submittedName>
</protein>
<feature type="region of interest" description="Disordered" evidence="1">
    <location>
        <begin position="156"/>
        <end position="175"/>
    </location>
</feature>
<organism evidence="2 3">
    <name type="scientific">Dictyocaulus viviparus</name>
    <name type="common">Bovine lungworm</name>
    <dbReference type="NCBI Taxonomy" id="29172"/>
    <lineage>
        <taxon>Eukaryota</taxon>
        <taxon>Metazoa</taxon>
        <taxon>Ecdysozoa</taxon>
        <taxon>Nematoda</taxon>
        <taxon>Chromadorea</taxon>
        <taxon>Rhabditida</taxon>
        <taxon>Rhabditina</taxon>
        <taxon>Rhabditomorpha</taxon>
        <taxon>Strongyloidea</taxon>
        <taxon>Metastrongylidae</taxon>
        <taxon>Dictyocaulus</taxon>
    </lineage>
</organism>
<keyword evidence="3" id="KW-1185">Reference proteome</keyword>
<accession>A0A0D8XEY6</accession>
<gene>
    <name evidence="2" type="ORF">DICVIV_11775</name>
</gene>
<sequence length="175" mass="20307">MVMTLFLNRTRRKALEKSTRMFSFPNGTTKTNDFRYRDSVVYNISGTRRNSIRKENDKAKRKYRLVNMEDVEIGSVGDPYDNKADSDYPERKRRYMKQTPEHHNKGAQAVHKRNAHEIEDTMESRISSDEEQQVNSVAVRVKRVSRAGSSHRLRVTNKNKGNSHAGQAEIVVEVH</sequence>
<name>A0A0D8XEY6_DICVI</name>
<reference evidence="2 3" key="1">
    <citation type="submission" date="2013-11" db="EMBL/GenBank/DDBJ databases">
        <title>Draft genome of the bovine lungworm Dictyocaulus viviparus.</title>
        <authorList>
            <person name="Mitreva M."/>
        </authorList>
    </citation>
    <scope>NUCLEOTIDE SEQUENCE [LARGE SCALE GENOMIC DNA]</scope>
    <source>
        <strain evidence="2 3">HannoverDv2000</strain>
    </source>
</reference>
<dbReference type="EMBL" id="KN716691">
    <property type="protein sequence ID" value="KJH42239.1"/>
    <property type="molecule type" value="Genomic_DNA"/>
</dbReference>